<evidence type="ECO:0000313" key="2">
    <source>
        <dbReference type="Proteomes" id="UP000824782"/>
    </source>
</evidence>
<name>A0AAV6YLB6_ENGPU</name>
<dbReference type="AlphaFoldDB" id="A0AAV6YLB6"/>
<comment type="caution">
    <text evidence="1">The sequence shown here is derived from an EMBL/GenBank/DDBJ whole genome shotgun (WGS) entry which is preliminary data.</text>
</comment>
<reference evidence="1" key="1">
    <citation type="thesis" date="2020" institute="ProQuest LLC" country="789 East Eisenhower Parkway, Ann Arbor, MI, USA">
        <title>Comparative Genomics and Chromosome Evolution.</title>
        <authorList>
            <person name="Mudd A.B."/>
        </authorList>
    </citation>
    <scope>NUCLEOTIDE SEQUENCE</scope>
    <source>
        <strain evidence="1">237g6f4</strain>
        <tissue evidence="1">Blood</tissue>
    </source>
</reference>
<keyword evidence="2" id="KW-1185">Reference proteome</keyword>
<proteinExistence type="predicted"/>
<sequence>MRARLDKKRQKTEVLFYLRFTLLTCRTEKRNELCLFPDYIAFYTHRRGVVTYIKIIIIGYSQAHMSGPQALADWSSNLDYSCHAGVIFCSLKIRKLTVTPKTWCYLWSNICSSIFCFSSQDLSSADSCMSG</sequence>
<gene>
    <name evidence="1" type="ORF">GDO81_018502</name>
</gene>
<dbReference type="Proteomes" id="UP000824782">
    <property type="component" value="Unassembled WGS sequence"/>
</dbReference>
<organism evidence="1 2">
    <name type="scientific">Engystomops pustulosus</name>
    <name type="common">Tungara frog</name>
    <name type="synonym">Physalaemus pustulosus</name>
    <dbReference type="NCBI Taxonomy" id="76066"/>
    <lineage>
        <taxon>Eukaryota</taxon>
        <taxon>Metazoa</taxon>
        <taxon>Chordata</taxon>
        <taxon>Craniata</taxon>
        <taxon>Vertebrata</taxon>
        <taxon>Euteleostomi</taxon>
        <taxon>Amphibia</taxon>
        <taxon>Batrachia</taxon>
        <taxon>Anura</taxon>
        <taxon>Neobatrachia</taxon>
        <taxon>Hyloidea</taxon>
        <taxon>Leptodactylidae</taxon>
        <taxon>Leiuperinae</taxon>
        <taxon>Engystomops</taxon>
    </lineage>
</organism>
<dbReference type="EMBL" id="WNYA01090282">
    <property type="protein sequence ID" value="KAG8534801.1"/>
    <property type="molecule type" value="Genomic_DNA"/>
</dbReference>
<accession>A0AAV6YLB6</accession>
<protein>
    <submittedName>
        <fullName evidence="1">Uncharacterized protein</fullName>
    </submittedName>
</protein>
<evidence type="ECO:0000313" key="1">
    <source>
        <dbReference type="EMBL" id="KAG8534801.1"/>
    </source>
</evidence>